<evidence type="ECO:0000313" key="1">
    <source>
        <dbReference type="EMBL" id="MDF8370641.1"/>
    </source>
</evidence>
<gene>
    <name evidence="1" type="ORF">G9403_03055</name>
</gene>
<name>A0ABD4XHI9_WEIPA</name>
<reference evidence="1 2" key="1">
    <citation type="submission" date="2020-03" db="EMBL/GenBank/DDBJ databases">
        <title>Comparative genomics of Weissella paramesenteroides.</title>
        <authorList>
            <person name="Kant R."/>
            <person name="Takala T."/>
            <person name="Saris P."/>
        </authorList>
    </citation>
    <scope>NUCLEOTIDE SEQUENCE [LARGE SCALE GENOMIC DNA]</scope>
    <source>
        <strain evidence="1 2">SJ27-4</strain>
    </source>
</reference>
<evidence type="ECO:0000313" key="2">
    <source>
        <dbReference type="Proteomes" id="UP001215461"/>
    </source>
</evidence>
<dbReference type="Proteomes" id="UP001215461">
    <property type="component" value="Unassembled WGS sequence"/>
</dbReference>
<dbReference type="RefSeq" id="WP_277362033.1">
    <property type="nucleotide sequence ID" value="NZ_JAANXN010000003.1"/>
</dbReference>
<organism evidence="1 2">
    <name type="scientific">Weissella paramesenteroides</name>
    <name type="common">Leuconostoc paramesenteroides</name>
    <dbReference type="NCBI Taxonomy" id="1249"/>
    <lineage>
        <taxon>Bacteria</taxon>
        <taxon>Bacillati</taxon>
        <taxon>Bacillota</taxon>
        <taxon>Bacilli</taxon>
        <taxon>Lactobacillales</taxon>
        <taxon>Lactobacillaceae</taxon>
        <taxon>Weissella</taxon>
    </lineage>
</organism>
<accession>A0ABD4XHI9</accession>
<comment type="caution">
    <text evidence="1">The sequence shown here is derived from an EMBL/GenBank/DDBJ whole genome shotgun (WGS) entry which is preliminary data.</text>
</comment>
<protein>
    <submittedName>
        <fullName evidence="1">Uncharacterized protein</fullName>
    </submittedName>
</protein>
<dbReference type="AlphaFoldDB" id="A0ABD4XHI9"/>
<proteinExistence type="predicted"/>
<dbReference type="EMBL" id="JAANXN010000003">
    <property type="protein sequence ID" value="MDF8370641.1"/>
    <property type="molecule type" value="Genomic_DNA"/>
</dbReference>
<sequence length="404" mass="47549">MRKFTIQESRRLAFAISVNSIFFNKNIEFKDKETGQINPNFNRIQIRLDATDNPFFPLTLNTKIDRNIFSSNNSILKEIQPYNVPNQKNDNYQSRFNDLKYSRTFKKGSDNFLRRFSNRELLYISDVLIFLLFDLPTDVIDEIIRLIYNDWKTNRIAIKSTRTLLSVLFQTKRPITNDEKQDIIEIFSGFLNALFDNVIEVNTDLQRKLPSNDVNLIKITALLKLSRSLEYDFSNHLSKTSMKSYPFAHYKEFPYIASAMIIYNDWINIPVRDIQSFGIIIHALNQVIEEHDNLDGLFNPLADSKFNSNNWDPIFEFLHDGIKERYHQELLQSQKNEDITSTYIHMEWSFPGEIFTPFVSTLTFSSIDQVTSLFEFLRNNQLLNGMADYAIQFMVDKQIEKKSH</sequence>